<protein>
    <recommendedName>
        <fullName evidence="10">Choline transporter</fullName>
    </recommendedName>
</protein>
<dbReference type="Pfam" id="PF02028">
    <property type="entry name" value="BCCT"/>
    <property type="match status" value="1"/>
</dbReference>
<comment type="caution">
    <text evidence="8">The sequence shown here is derived from an EMBL/GenBank/DDBJ whole genome shotgun (WGS) entry which is preliminary data.</text>
</comment>
<keyword evidence="2" id="KW-0813">Transport</keyword>
<dbReference type="GO" id="GO:0022857">
    <property type="term" value="F:transmembrane transporter activity"/>
    <property type="evidence" value="ECO:0007669"/>
    <property type="project" value="InterPro"/>
</dbReference>
<dbReference type="PROSITE" id="PS01303">
    <property type="entry name" value="BCCT"/>
    <property type="match status" value="1"/>
</dbReference>
<evidence type="ECO:0000313" key="8">
    <source>
        <dbReference type="EMBL" id="KRO40996.1"/>
    </source>
</evidence>
<keyword evidence="6 7" id="KW-0472">Membrane</keyword>
<dbReference type="GO" id="GO:0005886">
    <property type="term" value="C:plasma membrane"/>
    <property type="evidence" value="ECO:0007669"/>
    <property type="project" value="UniProtKB-SubCell"/>
</dbReference>
<feature type="transmembrane region" description="Helical" evidence="7">
    <location>
        <begin position="125"/>
        <end position="147"/>
    </location>
</feature>
<feature type="transmembrane region" description="Helical" evidence="7">
    <location>
        <begin position="214"/>
        <end position="235"/>
    </location>
</feature>
<gene>
    <name evidence="8" type="ORF">ABR63_06155</name>
</gene>
<proteinExistence type="predicted"/>
<comment type="subcellular location">
    <subcellularLocation>
        <location evidence="1">Cell membrane</location>
        <topology evidence="1">Multi-pass membrane protein</topology>
    </subcellularLocation>
</comment>
<name>A0A0R2PSW5_9GAMM</name>
<organism evidence="8 9">
    <name type="scientific">SAR86 cluster bacterium BACL1 MAG-120920-bin57</name>
    <dbReference type="NCBI Taxonomy" id="1655571"/>
    <lineage>
        <taxon>Bacteria</taxon>
        <taxon>Pseudomonadati</taxon>
        <taxon>Pseudomonadota</taxon>
        <taxon>Gammaproteobacteria</taxon>
        <taxon>SAR86 cluster</taxon>
    </lineage>
</organism>
<evidence type="ECO:0000256" key="7">
    <source>
        <dbReference type="SAM" id="Phobius"/>
    </source>
</evidence>
<evidence type="ECO:0000256" key="2">
    <source>
        <dbReference type="ARBA" id="ARBA00022448"/>
    </source>
</evidence>
<dbReference type="Proteomes" id="UP000050874">
    <property type="component" value="Unassembled WGS sequence"/>
</dbReference>
<feature type="transmembrane region" description="Helical" evidence="7">
    <location>
        <begin position="298"/>
        <end position="316"/>
    </location>
</feature>
<evidence type="ECO:0000256" key="3">
    <source>
        <dbReference type="ARBA" id="ARBA00022475"/>
    </source>
</evidence>
<evidence type="ECO:0008006" key="10">
    <source>
        <dbReference type="Google" id="ProtNLM"/>
    </source>
</evidence>
<evidence type="ECO:0000256" key="4">
    <source>
        <dbReference type="ARBA" id="ARBA00022692"/>
    </source>
</evidence>
<accession>A0A0R2PSW5</accession>
<keyword evidence="3" id="KW-1003">Cell membrane</keyword>
<dbReference type="EMBL" id="LIAV01000037">
    <property type="protein sequence ID" value="KRO40996.1"/>
    <property type="molecule type" value="Genomic_DNA"/>
</dbReference>
<feature type="transmembrane region" description="Helical" evidence="7">
    <location>
        <begin position="247"/>
        <end position="267"/>
    </location>
</feature>
<sequence length="480" mass="53754">MTIIISLSISSYVLINPELSAMQLNSLYQLAAKFFESAFQYGSLLLVAFLLMFALSKKGAITIKLTAKDEYPFFTWIMMLFAAGMGASIMFWSPIEWAYYLNEPPFGLENFSREHFAFARTYSNFHWGLTGWAIFCLPALAFAISLNKKPDSKLTFSGIFFHQTHSNLLRLFGWLLDLIFILSIISGAGIAIGLSFPLIAQIFSSVLSIEATPWFEGAILLLCLAIFTTSVALGLNKGIKRLSQVNIFLIVNLLLFVLFFGPTQQIFHYSLESLGILVTYFIRMSTYTGDSFVQNWTVFYWAWWMALAPFVGAFIVNISNGKTLRQLIFGTIFMGAIGCMLHFMILGNYSFILYENNILDIPQLIDDGQSNQAIIQILETLPGGNLPLILYGIVMIIFLCTTYDSCVYVLASSSMKSMSHSPDVFIRIIFALILVIQPALFLVVDGLEVTKNILLLCSIPLLGIFLAMMIYSVKHASADE</sequence>
<dbReference type="PANTHER" id="PTHR30047:SF12">
    <property type="entry name" value="BCCT-FAMILY TRANSPORTER"/>
    <property type="match status" value="1"/>
</dbReference>
<keyword evidence="4 7" id="KW-0812">Transmembrane</keyword>
<keyword evidence="5 7" id="KW-1133">Transmembrane helix</keyword>
<feature type="transmembrane region" description="Helical" evidence="7">
    <location>
        <begin position="168"/>
        <end position="194"/>
    </location>
</feature>
<dbReference type="InterPro" id="IPR018093">
    <property type="entry name" value="BCCT_CS"/>
</dbReference>
<feature type="transmembrane region" description="Helical" evidence="7">
    <location>
        <begin position="38"/>
        <end position="55"/>
    </location>
</feature>
<evidence type="ECO:0000256" key="1">
    <source>
        <dbReference type="ARBA" id="ARBA00004651"/>
    </source>
</evidence>
<dbReference type="InterPro" id="IPR000060">
    <property type="entry name" value="BCCT_transptr"/>
</dbReference>
<feature type="transmembrane region" description="Helical" evidence="7">
    <location>
        <begin position="424"/>
        <end position="447"/>
    </location>
</feature>
<dbReference type="AlphaFoldDB" id="A0A0R2PSW5"/>
<dbReference type="PANTHER" id="PTHR30047">
    <property type="entry name" value="HIGH-AFFINITY CHOLINE TRANSPORT PROTEIN-RELATED"/>
    <property type="match status" value="1"/>
</dbReference>
<feature type="transmembrane region" description="Helical" evidence="7">
    <location>
        <begin position="76"/>
        <end position="95"/>
    </location>
</feature>
<evidence type="ECO:0000313" key="9">
    <source>
        <dbReference type="Proteomes" id="UP000050874"/>
    </source>
</evidence>
<feature type="transmembrane region" description="Helical" evidence="7">
    <location>
        <begin position="388"/>
        <end position="412"/>
    </location>
</feature>
<evidence type="ECO:0000256" key="6">
    <source>
        <dbReference type="ARBA" id="ARBA00023136"/>
    </source>
</evidence>
<reference evidence="9" key="1">
    <citation type="submission" date="2015-10" db="EMBL/GenBank/DDBJ databases">
        <title>Metagenome-Assembled Genomes uncover a global brackish microbiome.</title>
        <authorList>
            <person name="Hugerth L.W."/>
            <person name="Larsson J."/>
            <person name="Alneberg J."/>
            <person name="Lindh M.V."/>
            <person name="Legrand C."/>
            <person name="Pinhassi J."/>
            <person name="Andersson A."/>
        </authorList>
    </citation>
    <scope>NUCLEOTIDE SEQUENCE [LARGE SCALE GENOMIC DNA]</scope>
</reference>
<evidence type="ECO:0000256" key="5">
    <source>
        <dbReference type="ARBA" id="ARBA00022989"/>
    </source>
</evidence>
<feature type="transmembrane region" description="Helical" evidence="7">
    <location>
        <begin position="453"/>
        <end position="473"/>
    </location>
</feature>
<feature type="transmembrane region" description="Helical" evidence="7">
    <location>
        <begin position="328"/>
        <end position="352"/>
    </location>
</feature>